<dbReference type="CDD" id="cd08369">
    <property type="entry name" value="FMT_core"/>
    <property type="match status" value="1"/>
</dbReference>
<evidence type="ECO:0000313" key="3">
    <source>
        <dbReference type="Proteomes" id="UP000289946"/>
    </source>
</evidence>
<sequence length="287" mass="32154">MSILSNGLVFAGTRGLATRCILFIIETCGKNQVSAILGVPRNQETWWSDETNEELWEVADRHGIPYLQSMNDLSGYRGFLVSMMWDKIFPAHILARFDRGGINFHPAPLPQYRGSFARAHAILNGDKSFGVTVHYLSEGVDTGDIIGELKFPLIASETALSLDTRTQRYGYALFCEVWLRLLDGSSTRRSQAALIAEGKRESRLYTTRMITELLDSAHVPRSAEQLERLYRALYLPPRFTPPNWLVERVLTSEVRTIVPASYSRGLGLNEGFARDSEIAGHVSSEGI</sequence>
<keyword evidence="2" id="KW-0808">Transferase</keyword>
<keyword evidence="3" id="KW-1185">Reference proteome</keyword>
<dbReference type="Proteomes" id="UP000289946">
    <property type="component" value="Unassembled WGS sequence"/>
</dbReference>
<proteinExistence type="predicted"/>
<dbReference type="PANTHER" id="PTHR11138:SF5">
    <property type="entry name" value="METHIONYL-TRNA FORMYLTRANSFERASE, MITOCHONDRIAL"/>
    <property type="match status" value="1"/>
</dbReference>
<dbReference type="EMBL" id="RDRA01000040">
    <property type="protein sequence ID" value="RXG85912.1"/>
    <property type="molecule type" value="Genomic_DNA"/>
</dbReference>
<dbReference type="Gene3D" id="3.40.50.12230">
    <property type="match status" value="1"/>
</dbReference>
<evidence type="ECO:0000259" key="1">
    <source>
        <dbReference type="Pfam" id="PF00551"/>
    </source>
</evidence>
<name>A0ABY0D9D6_9BRAD</name>
<accession>A0ABY0D9D6</accession>
<dbReference type="SUPFAM" id="SSF53328">
    <property type="entry name" value="Formyltransferase"/>
    <property type="match status" value="1"/>
</dbReference>
<dbReference type="GO" id="GO:0016740">
    <property type="term" value="F:transferase activity"/>
    <property type="evidence" value="ECO:0007669"/>
    <property type="project" value="UniProtKB-KW"/>
</dbReference>
<dbReference type="RefSeq" id="WP_128942845.1">
    <property type="nucleotide sequence ID" value="NZ_RDRA01000040.1"/>
</dbReference>
<gene>
    <name evidence="2" type="ORF">EAS62_38120</name>
</gene>
<dbReference type="InterPro" id="IPR036477">
    <property type="entry name" value="Formyl_transf_N_sf"/>
</dbReference>
<protein>
    <submittedName>
        <fullName evidence="2">Formyl transferase domain-containing protein</fullName>
    </submittedName>
</protein>
<reference evidence="2 3" key="1">
    <citation type="submission" date="2018-10" db="EMBL/GenBank/DDBJ databases">
        <title>Bradyrhizobium sp. nov., isolated from effective nodules of peanut in China.</title>
        <authorList>
            <person name="Li Y."/>
        </authorList>
    </citation>
    <scope>NUCLEOTIDE SEQUENCE [LARGE SCALE GENOMIC DNA]</scope>
    <source>
        <strain evidence="2 3">CCBAU 51781</strain>
    </source>
</reference>
<dbReference type="PANTHER" id="PTHR11138">
    <property type="entry name" value="METHIONYL-TRNA FORMYLTRANSFERASE"/>
    <property type="match status" value="1"/>
</dbReference>
<comment type="caution">
    <text evidence="2">The sequence shown here is derived from an EMBL/GenBank/DDBJ whole genome shotgun (WGS) entry which is preliminary data.</text>
</comment>
<dbReference type="InterPro" id="IPR002376">
    <property type="entry name" value="Formyl_transf_N"/>
</dbReference>
<dbReference type="Pfam" id="PF00551">
    <property type="entry name" value="Formyl_trans_N"/>
    <property type="match status" value="1"/>
</dbReference>
<evidence type="ECO:0000313" key="2">
    <source>
        <dbReference type="EMBL" id="RXG85912.1"/>
    </source>
</evidence>
<feature type="domain" description="Formyl transferase N-terminal" evidence="1">
    <location>
        <begin position="81"/>
        <end position="177"/>
    </location>
</feature>
<organism evidence="2 3">
    <name type="scientific">Bradyrhizobium zhanjiangense</name>
    <dbReference type="NCBI Taxonomy" id="1325107"/>
    <lineage>
        <taxon>Bacteria</taxon>
        <taxon>Pseudomonadati</taxon>
        <taxon>Pseudomonadota</taxon>
        <taxon>Alphaproteobacteria</taxon>
        <taxon>Hyphomicrobiales</taxon>
        <taxon>Nitrobacteraceae</taxon>
        <taxon>Bradyrhizobium</taxon>
    </lineage>
</organism>